<evidence type="ECO:0008006" key="3">
    <source>
        <dbReference type="Google" id="ProtNLM"/>
    </source>
</evidence>
<name>A0A3P7P4R3_CYLGO</name>
<sequence>MIDSAGVQDGKGPWQLITANSSCAVTLIANNLNNANLQYDSYLVLPTKWAKDGYVYAFTLPPGSDNYPNEHITIIPTERDVKGVLNYENDLHNVSQAFTAKLVGPTAYFMNRGWDTTYKIEADGPILVSFSLETRRKQK</sequence>
<dbReference type="Proteomes" id="UP000271889">
    <property type="component" value="Unassembled WGS sequence"/>
</dbReference>
<evidence type="ECO:0000313" key="2">
    <source>
        <dbReference type="Proteomes" id="UP000271889"/>
    </source>
</evidence>
<keyword evidence="2" id="KW-1185">Reference proteome</keyword>
<proteinExistence type="predicted"/>
<reference evidence="1 2" key="1">
    <citation type="submission" date="2018-11" db="EMBL/GenBank/DDBJ databases">
        <authorList>
            <consortium name="Pathogen Informatics"/>
        </authorList>
    </citation>
    <scope>NUCLEOTIDE SEQUENCE [LARGE SCALE GENOMIC DNA]</scope>
</reference>
<accession>A0A3P7P4R3</accession>
<evidence type="ECO:0000313" key="1">
    <source>
        <dbReference type="EMBL" id="VDN37591.1"/>
    </source>
</evidence>
<dbReference type="EMBL" id="UYRV01132107">
    <property type="protein sequence ID" value="VDN37591.1"/>
    <property type="molecule type" value="Genomic_DNA"/>
</dbReference>
<organism evidence="1 2">
    <name type="scientific">Cylicostephanus goldi</name>
    <name type="common">Nematode worm</name>
    <dbReference type="NCBI Taxonomy" id="71465"/>
    <lineage>
        <taxon>Eukaryota</taxon>
        <taxon>Metazoa</taxon>
        <taxon>Ecdysozoa</taxon>
        <taxon>Nematoda</taxon>
        <taxon>Chromadorea</taxon>
        <taxon>Rhabditida</taxon>
        <taxon>Rhabditina</taxon>
        <taxon>Rhabditomorpha</taxon>
        <taxon>Strongyloidea</taxon>
        <taxon>Strongylidae</taxon>
        <taxon>Cylicostephanus</taxon>
    </lineage>
</organism>
<gene>
    <name evidence="1" type="ORF">CGOC_LOCUS13510</name>
</gene>
<protein>
    <recommendedName>
        <fullName evidence="3">IgGFc-binding protein N-terminal domain-containing protein</fullName>
    </recommendedName>
</protein>
<dbReference type="AlphaFoldDB" id="A0A3P7P4R3"/>